<protein>
    <submittedName>
        <fullName evidence="1">Uncharacterized protein</fullName>
    </submittedName>
</protein>
<accession>A0A6A5HNW2</accession>
<sequence>MTKFAHKRDPRVKLYRETLERREAEQPDLPENDGVLNDMYENEMPPHAYFRCNTTKGGFVYRFHFITSKWVKSVDCKTLGQIEMTFGCQIHKLERKNWILYTIVGRFYQLKRIVDEMEKHTRRASVMKLQIPEALYENPTLISSLPALSQCDLSFQHDKRIMIITGISSLLTPLVDALKNLGRTGSLASFTEEVYTLSRRRALKMGKNVILAETDDLYLVFTRAQLSKVTREGLLKQTDVIVEMVDECSTNVTVRVQGSKENVTEYYHEVNKVFLGKEEYKLVPVPFTTQNWKK</sequence>
<dbReference type="KEGG" id="crq:GCK72_007994"/>
<reference evidence="1 2" key="1">
    <citation type="submission" date="2019-12" db="EMBL/GenBank/DDBJ databases">
        <title>Chromosome-level assembly of the Caenorhabditis remanei genome.</title>
        <authorList>
            <person name="Teterina A.A."/>
            <person name="Willis J.H."/>
            <person name="Phillips P.C."/>
        </authorList>
    </citation>
    <scope>NUCLEOTIDE SEQUENCE [LARGE SCALE GENOMIC DNA]</scope>
    <source>
        <strain evidence="1 2">PX506</strain>
        <tissue evidence="1">Whole organism</tissue>
    </source>
</reference>
<comment type="caution">
    <text evidence="1">The sequence shown here is derived from an EMBL/GenBank/DDBJ whole genome shotgun (WGS) entry which is preliminary data.</text>
</comment>
<dbReference type="CTD" id="78774571"/>
<name>A0A6A5HNW2_CAERE</name>
<dbReference type="AlphaFoldDB" id="A0A6A5HNW2"/>
<evidence type="ECO:0000313" key="1">
    <source>
        <dbReference type="EMBL" id="KAF1768033.1"/>
    </source>
</evidence>
<organism evidence="1 2">
    <name type="scientific">Caenorhabditis remanei</name>
    <name type="common">Caenorhabditis vulgaris</name>
    <dbReference type="NCBI Taxonomy" id="31234"/>
    <lineage>
        <taxon>Eukaryota</taxon>
        <taxon>Metazoa</taxon>
        <taxon>Ecdysozoa</taxon>
        <taxon>Nematoda</taxon>
        <taxon>Chromadorea</taxon>
        <taxon>Rhabditida</taxon>
        <taxon>Rhabditina</taxon>
        <taxon>Rhabditomorpha</taxon>
        <taxon>Rhabditoidea</taxon>
        <taxon>Rhabditidae</taxon>
        <taxon>Peloderinae</taxon>
        <taxon>Caenorhabditis</taxon>
    </lineage>
</organism>
<proteinExistence type="predicted"/>
<dbReference type="RefSeq" id="XP_053590780.1">
    <property type="nucleotide sequence ID" value="XM_053726586.1"/>
</dbReference>
<gene>
    <name evidence="1" type="ORF">GCK72_007994</name>
</gene>
<dbReference type="Proteomes" id="UP000483820">
    <property type="component" value="Chromosome II"/>
</dbReference>
<evidence type="ECO:0000313" key="2">
    <source>
        <dbReference type="Proteomes" id="UP000483820"/>
    </source>
</evidence>
<dbReference type="GeneID" id="78774571"/>
<dbReference type="EMBL" id="WUAV01000002">
    <property type="protein sequence ID" value="KAF1768033.1"/>
    <property type="molecule type" value="Genomic_DNA"/>
</dbReference>